<gene>
    <name evidence="1" type="ORF">METZ01_LOCUS306627</name>
</gene>
<proteinExistence type="predicted"/>
<protein>
    <submittedName>
        <fullName evidence="1">Uncharacterized protein</fullName>
    </submittedName>
</protein>
<evidence type="ECO:0000313" key="1">
    <source>
        <dbReference type="EMBL" id="SVC53773.1"/>
    </source>
</evidence>
<feature type="non-terminal residue" evidence="1">
    <location>
        <position position="150"/>
    </location>
</feature>
<accession>A0A382MXK2</accession>
<organism evidence="1">
    <name type="scientific">marine metagenome</name>
    <dbReference type="NCBI Taxonomy" id="408172"/>
    <lineage>
        <taxon>unclassified sequences</taxon>
        <taxon>metagenomes</taxon>
        <taxon>ecological metagenomes</taxon>
    </lineage>
</organism>
<dbReference type="PROSITE" id="PS50005">
    <property type="entry name" value="TPR"/>
    <property type="match status" value="1"/>
</dbReference>
<dbReference type="InterPro" id="IPR019734">
    <property type="entry name" value="TPR_rpt"/>
</dbReference>
<name>A0A382MXK2_9ZZZZ</name>
<dbReference type="Gene3D" id="1.25.40.10">
    <property type="entry name" value="Tetratricopeptide repeat domain"/>
    <property type="match status" value="1"/>
</dbReference>
<dbReference type="InterPro" id="IPR011990">
    <property type="entry name" value="TPR-like_helical_dom_sf"/>
</dbReference>
<sequence length="150" mass="16631">MLLKILLLLFGFATLPFGGCGQQSAEELFAAGEEAATDPTSLDQAVGHFKAFLEKFAQDPKAPEALNKLAALAQQQGQMQEAIAYYERVLADYPDSGRGDEAQFMIAFIYEEYVRDVERARLAYQRVIDLYPNSELAASARHLLPNIGRN</sequence>
<dbReference type="Pfam" id="PF13432">
    <property type="entry name" value="TPR_16"/>
    <property type="match status" value="1"/>
</dbReference>
<dbReference type="Pfam" id="PF13174">
    <property type="entry name" value="TPR_6"/>
    <property type="match status" value="1"/>
</dbReference>
<dbReference type="SUPFAM" id="SSF48452">
    <property type="entry name" value="TPR-like"/>
    <property type="match status" value="1"/>
</dbReference>
<reference evidence="1" key="1">
    <citation type="submission" date="2018-05" db="EMBL/GenBank/DDBJ databases">
        <authorList>
            <person name="Lanie J.A."/>
            <person name="Ng W.-L."/>
            <person name="Kazmierczak K.M."/>
            <person name="Andrzejewski T.M."/>
            <person name="Davidsen T.M."/>
            <person name="Wayne K.J."/>
            <person name="Tettelin H."/>
            <person name="Glass J.I."/>
            <person name="Rusch D."/>
            <person name="Podicherti R."/>
            <person name="Tsui H.-C.T."/>
            <person name="Winkler M.E."/>
        </authorList>
    </citation>
    <scope>NUCLEOTIDE SEQUENCE</scope>
</reference>
<dbReference type="AlphaFoldDB" id="A0A382MXK2"/>
<dbReference type="EMBL" id="UINC01096688">
    <property type="protein sequence ID" value="SVC53773.1"/>
    <property type="molecule type" value="Genomic_DNA"/>
</dbReference>